<dbReference type="EMBL" id="CP126114">
    <property type="protein sequence ID" value="WHY87511.1"/>
    <property type="molecule type" value="Genomic_DNA"/>
</dbReference>
<dbReference type="Proteomes" id="UP001178288">
    <property type="component" value="Chromosome"/>
</dbReference>
<gene>
    <name evidence="1" type="ORF">QNH39_06570</name>
</gene>
<name>A0AA95MPE5_9BACI</name>
<dbReference type="RefSeq" id="WP_066083737.1">
    <property type="nucleotide sequence ID" value="NZ_CP126114.1"/>
</dbReference>
<proteinExistence type="predicted"/>
<dbReference type="Pfam" id="PF12389">
    <property type="entry name" value="Peptidase_M73"/>
    <property type="match status" value="1"/>
</dbReference>
<dbReference type="InterPro" id="IPR022121">
    <property type="entry name" value="Peptidase_M73_camelysin"/>
</dbReference>
<evidence type="ECO:0000313" key="1">
    <source>
        <dbReference type="EMBL" id="WHY87511.1"/>
    </source>
</evidence>
<organism evidence="1 2">
    <name type="scientific">Neobacillus novalis</name>
    <dbReference type="NCBI Taxonomy" id="220687"/>
    <lineage>
        <taxon>Bacteria</taxon>
        <taxon>Bacillati</taxon>
        <taxon>Bacillota</taxon>
        <taxon>Bacilli</taxon>
        <taxon>Bacillales</taxon>
        <taxon>Bacillaceae</taxon>
        <taxon>Neobacillus</taxon>
    </lineage>
</organism>
<dbReference type="AlphaFoldDB" id="A0AA95MPE5"/>
<accession>A0AA95MPE5</accession>
<sequence length="197" mass="21646">MSIKKKFGLGLASAALGLSLIGGGTYAFFSDTEVTHNTFAAGTLDLSVDPGMLVNLKDLKPGDTMVRDFKLANKGSLKIKDVKLKTDYTVIDVKGDNGAADFGKHIMVRFLWNWDKENEPIFETTLADLKAMSPDLVQKSILDPFFKKNSGLEPGAVNDLWVQFDFLDNGQDQNIFQGDTLKLDWTFIASQMAGDAK</sequence>
<dbReference type="InterPro" id="IPR023833">
    <property type="entry name" value="Signal_pept_SipW-depend-type"/>
</dbReference>
<dbReference type="KEGG" id="nnv:QNH39_06570"/>
<evidence type="ECO:0000313" key="2">
    <source>
        <dbReference type="Proteomes" id="UP001178288"/>
    </source>
</evidence>
<protein>
    <submittedName>
        <fullName evidence="1">CalY family protein</fullName>
    </submittedName>
</protein>
<dbReference type="NCBIfam" id="TIGR04088">
    <property type="entry name" value="cognate_SipW"/>
    <property type="match status" value="1"/>
</dbReference>
<reference evidence="1" key="1">
    <citation type="submission" date="2023-05" db="EMBL/GenBank/DDBJ databases">
        <title>Comparative genomics of Bacillaceae isolates and their secondary metabolite potential.</title>
        <authorList>
            <person name="Song L."/>
            <person name="Nielsen L.J."/>
            <person name="Mohite O."/>
            <person name="Xu X."/>
            <person name="Weber T."/>
            <person name="Kovacs A.T."/>
        </authorList>
    </citation>
    <scope>NUCLEOTIDE SEQUENCE</scope>
    <source>
        <strain evidence="1">XLM17</strain>
    </source>
</reference>
<keyword evidence="2" id="KW-1185">Reference proteome</keyword>